<feature type="transmembrane region" description="Helical" evidence="5">
    <location>
        <begin position="20"/>
        <end position="43"/>
    </location>
</feature>
<evidence type="ECO:0000313" key="7">
    <source>
        <dbReference type="Proteomes" id="UP001346149"/>
    </source>
</evidence>
<evidence type="ECO:0000256" key="2">
    <source>
        <dbReference type="ARBA" id="ARBA00022692"/>
    </source>
</evidence>
<evidence type="ECO:0000313" key="6">
    <source>
        <dbReference type="EMBL" id="KAK4801757.1"/>
    </source>
</evidence>
<evidence type="ECO:0000256" key="4">
    <source>
        <dbReference type="ARBA" id="ARBA00023136"/>
    </source>
</evidence>
<dbReference type="EMBL" id="JAXQNO010000003">
    <property type="protein sequence ID" value="KAK4801757.1"/>
    <property type="molecule type" value="Genomic_DNA"/>
</dbReference>
<dbReference type="GO" id="GO:0016020">
    <property type="term" value="C:membrane"/>
    <property type="evidence" value="ECO:0007669"/>
    <property type="project" value="UniProtKB-SubCell"/>
</dbReference>
<dbReference type="GO" id="GO:0046873">
    <property type="term" value="F:metal ion transmembrane transporter activity"/>
    <property type="evidence" value="ECO:0007669"/>
    <property type="project" value="InterPro"/>
</dbReference>
<name>A0AAN7MM62_TRANT</name>
<evidence type="ECO:0000256" key="1">
    <source>
        <dbReference type="ARBA" id="ARBA00004141"/>
    </source>
</evidence>
<comment type="subcellular location">
    <subcellularLocation>
        <location evidence="1">Membrane</location>
        <topology evidence="1">Multi-pass membrane protein</topology>
    </subcellularLocation>
</comment>
<organism evidence="6 7">
    <name type="scientific">Trapa natans</name>
    <name type="common">Water chestnut</name>
    <dbReference type="NCBI Taxonomy" id="22666"/>
    <lineage>
        <taxon>Eukaryota</taxon>
        <taxon>Viridiplantae</taxon>
        <taxon>Streptophyta</taxon>
        <taxon>Embryophyta</taxon>
        <taxon>Tracheophyta</taxon>
        <taxon>Spermatophyta</taxon>
        <taxon>Magnoliopsida</taxon>
        <taxon>eudicotyledons</taxon>
        <taxon>Gunneridae</taxon>
        <taxon>Pentapetalae</taxon>
        <taxon>rosids</taxon>
        <taxon>malvids</taxon>
        <taxon>Myrtales</taxon>
        <taxon>Lythraceae</taxon>
        <taxon>Trapa</taxon>
    </lineage>
</organism>
<protein>
    <submittedName>
        <fullName evidence="6">Uncharacterized protein</fullName>
    </submittedName>
</protein>
<dbReference type="AlphaFoldDB" id="A0AAN7MM62"/>
<proteinExistence type="predicted"/>
<sequence length="76" mass="8145">MKKVMGLSRTYHDNSPTALITVESLITSSSGLLIYVALVDLLVANFMGPKLQGSVRLMASYVAMFLGASCMSLMAK</sequence>
<reference evidence="6 7" key="1">
    <citation type="journal article" date="2023" name="Hortic Res">
        <title>Pangenome of water caltrop reveals structural variations and asymmetric subgenome divergence after allopolyploidization.</title>
        <authorList>
            <person name="Zhang X."/>
            <person name="Chen Y."/>
            <person name="Wang L."/>
            <person name="Yuan Y."/>
            <person name="Fang M."/>
            <person name="Shi L."/>
            <person name="Lu R."/>
            <person name="Comes H.P."/>
            <person name="Ma Y."/>
            <person name="Chen Y."/>
            <person name="Huang G."/>
            <person name="Zhou Y."/>
            <person name="Zheng Z."/>
            <person name="Qiu Y."/>
        </authorList>
    </citation>
    <scope>NUCLEOTIDE SEQUENCE [LARGE SCALE GENOMIC DNA]</scope>
    <source>
        <strain evidence="6">F231</strain>
    </source>
</reference>
<keyword evidence="2 5" id="KW-0812">Transmembrane</keyword>
<comment type="caution">
    <text evidence="6">The sequence shown here is derived from an EMBL/GenBank/DDBJ whole genome shotgun (WGS) entry which is preliminary data.</text>
</comment>
<evidence type="ECO:0000256" key="5">
    <source>
        <dbReference type="SAM" id="Phobius"/>
    </source>
</evidence>
<evidence type="ECO:0000256" key="3">
    <source>
        <dbReference type="ARBA" id="ARBA00022989"/>
    </source>
</evidence>
<feature type="transmembrane region" description="Helical" evidence="5">
    <location>
        <begin position="55"/>
        <end position="75"/>
    </location>
</feature>
<keyword evidence="4 5" id="KW-0472">Membrane</keyword>
<dbReference type="Proteomes" id="UP001346149">
    <property type="component" value="Unassembled WGS sequence"/>
</dbReference>
<dbReference type="InterPro" id="IPR003689">
    <property type="entry name" value="ZIP"/>
</dbReference>
<keyword evidence="3 5" id="KW-1133">Transmembrane helix</keyword>
<dbReference type="Pfam" id="PF02535">
    <property type="entry name" value="Zip"/>
    <property type="match status" value="1"/>
</dbReference>
<keyword evidence="7" id="KW-1185">Reference proteome</keyword>
<gene>
    <name evidence="6" type="ORF">SAY86_022244</name>
</gene>
<accession>A0AAN7MM62</accession>